<proteinExistence type="predicted"/>
<dbReference type="AlphaFoldDB" id="A0A8H4B1F8"/>
<dbReference type="SUPFAM" id="SSF81383">
    <property type="entry name" value="F-box domain"/>
    <property type="match status" value="1"/>
</dbReference>
<dbReference type="InterPro" id="IPR001810">
    <property type="entry name" value="F-box_dom"/>
</dbReference>
<dbReference type="Pfam" id="PF12937">
    <property type="entry name" value="F-box-like"/>
    <property type="match status" value="1"/>
</dbReference>
<evidence type="ECO:0000313" key="3">
    <source>
        <dbReference type="Proteomes" id="UP000439903"/>
    </source>
</evidence>
<dbReference type="InterPro" id="IPR036047">
    <property type="entry name" value="F-box-like_dom_sf"/>
</dbReference>
<evidence type="ECO:0000313" key="2">
    <source>
        <dbReference type="EMBL" id="KAF0552377.1"/>
    </source>
</evidence>
<protein>
    <submittedName>
        <fullName evidence="2">F-box domain-containing protein</fullName>
    </submittedName>
</protein>
<accession>A0A8H4B1F8</accession>
<organism evidence="2 3">
    <name type="scientific">Gigaspora margarita</name>
    <dbReference type="NCBI Taxonomy" id="4874"/>
    <lineage>
        <taxon>Eukaryota</taxon>
        <taxon>Fungi</taxon>
        <taxon>Fungi incertae sedis</taxon>
        <taxon>Mucoromycota</taxon>
        <taxon>Glomeromycotina</taxon>
        <taxon>Glomeromycetes</taxon>
        <taxon>Diversisporales</taxon>
        <taxon>Gigasporaceae</taxon>
        <taxon>Gigaspora</taxon>
    </lineage>
</organism>
<dbReference type="EMBL" id="WTPW01000067">
    <property type="protein sequence ID" value="KAF0552377.1"/>
    <property type="molecule type" value="Genomic_DNA"/>
</dbReference>
<dbReference type="Proteomes" id="UP000439903">
    <property type="component" value="Unassembled WGS sequence"/>
</dbReference>
<keyword evidence="3" id="KW-1185">Reference proteome</keyword>
<comment type="caution">
    <text evidence="2">The sequence shown here is derived from an EMBL/GenBank/DDBJ whole genome shotgun (WGS) entry which is preliminary data.</text>
</comment>
<reference evidence="2 3" key="1">
    <citation type="journal article" date="2019" name="Environ. Microbiol.">
        <title>At the nexus of three kingdoms: the genome of the mycorrhizal fungus Gigaspora margarita provides insights into plant, endobacterial and fungal interactions.</title>
        <authorList>
            <person name="Venice F."/>
            <person name="Ghignone S."/>
            <person name="Salvioli di Fossalunga A."/>
            <person name="Amselem J."/>
            <person name="Novero M."/>
            <person name="Xianan X."/>
            <person name="Sedzielewska Toro K."/>
            <person name="Morin E."/>
            <person name="Lipzen A."/>
            <person name="Grigoriev I.V."/>
            <person name="Henrissat B."/>
            <person name="Martin F.M."/>
            <person name="Bonfante P."/>
        </authorList>
    </citation>
    <scope>NUCLEOTIDE SEQUENCE [LARGE SCALE GENOMIC DNA]</scope>
    <source>
        <strain evidence="2 3">BEG34</strain>
    </source>
</reference>
<evidence type="ECO:0000259" key="1">
    <source>
        <dbReference type="Pfam" id="PF12937"/>
    </source>
</evidence>
<sequence>MIELPNECFIQIFNNFQHDYESLYSCLLVNCHWCRIIVPILWSKIVHKFNNKNLINTCLLALNVEEQTSLIPFKILLPNYQKPLFEYTSYVTSVNGFLSDGVINWLNYNGYKEALFKWETNRDNLVKAVNRSLITMFLRTSKRLENLEVGFIVDNKFIKNLCKNDAISYLYLYQNWIASEEIAEILKNTTLTSLRLHDAIRLALMEKMR</sequence>
<gene>
    <name evidence="2" type="ORF">F8M41_021917</name>
</gene>
<feature type="domain" description="F-box" evidence="1">
    <location>
        <begin position="3"/>
        <end position="46"/>
    </location>
</feature>
<dbReference type="OrthoDB" id="333024at2759"/>
<name>A0A8H4B1F8_GIGMA</name>